<feature type="transmembrane region" description="Helical" evidence="1">
    <location>
        <begin position="20"/>
        <end position="39"/>
    </location>
</feature>
<keyword evidence="1" id="KW-1133">Transmembrane helix</keyword>
<dbReference type="EMBL" id="JABBGA010000052">
    <property type="protein sequence ID" value="NML29119.1"/>
    <property type="molecule type" value="Genomic_DNA"/>
</dbReference>
<evidence type="ECO:0000313" key="3">
    <source>
        <dbReference type="Proteomes" id="UP000580043"/>
    </source>
</evidence>
<feature type="transmembrane region" description="Helical" evidence="1">
    <location>
        <begin position="353"/>
        <end position="372"/>
    </location>
</feature>
<proteinExistence type="predicted"/>
<reference evidence="2 3" key="1">
    <citation type="submission" date="2020-04" db="EMBL/GenBank/DDBJ databases">
        <title>Zoogloea sp. G-4-1-14 isolated from soil.</title>
        <authorList>
            <person name="Dahal R.H."/>
        </authorList>
    </citation>
    <scope>NUCLEOTIDE SEQUENCE [LARGE SCALE GENOMIC DNA]</scope>
    <source>
        <strain evidence="2 3">G-4-1-14</strain>
    </source>
</reference>
<keyword evidence="3" id="KW-1185">Reference proteome</keyword>
<feature type="transmembrane region" description="Helical" evidence="1">
    <location>
        <begin position="384"/>
        <end position="402"/>
    </location>
</feature>
<feature type="transmembrane region" description="Helical" evidence="1">
    <location>
        <begin position="51"/>
        <end position="73"/>
    </location>
</feature>
<feature type="transmembrane region" description="Helical" evidence="1">
    <location>
        <begin position="171"/>
        <end position="189"/>
    </location>
</feature>
<dbReference type="RefSeq" id="WP_169148610.1">
    <property type="nucleotide sequence ID" value="NZ_JABBGA010000052.1"/>
</dbReference>
<comment type="caution">
    <text evidence="2">The sequence shown here is derived from an EMBL/GenBank/DDBJ whole genome shotgun (WGS) entry which is preliminary data.</text>
</comment>
<dbReference type="NCBIfam" id="TIGR04370">
    <property type="entry name" value="glyco_rpt_poly"/>
    <property type="match status" value="1"/>
</dbReference>
<gene>
    <name evidence="2" type="ORF">HHL15_25580</name>
</gene>
<feature type="transmembrane region" description="Helical" evidence="1">
    <location>
        <begin position="94"/>
        <end position="119"/>
    </location>
</feature>
<organism evidence="2 3">
    <name type="scientific">Zoogloea dura</name>
    <dbReference type="NCBI Taxonomy" id="2728840"/>
    <lineage>
        <taxon>Bacteria</taxon>
        <taxon>Pseudomonadati</taxon>
        <taxon>Pseudomonadota</taxon>
        <taxon>Betaproteobacteria</taxon>
        <taxon>Rhodocyclales</taxon>
        <taxon>Zoogloeaceae</taxon>
        <taxon>Zoogloea</taxon>
    </lineage>
</organism>
<sequence length="408" mass="45700">MLLPFIVFRPKDPFQPEFILNAYFILVVALGPLVVAAFFPDLFEHGVYGYAMYLIAIGYLGINFGFLVGRSFLKRGQSLRSLNHPLSSPSAQKVLVKIFLGIGFLGGAIFFARAGQIPIMAENKEIARVDALSVSGNGYFLYLMTLLMVGVAFKAVSVYSSPYRNERYEASAERFLFLVALIVGVFLTGSGSRRYAIWTILYVLIVRHYCVSRLSFRSVLMVAVVAFSAVNLFEMFRNPFSDTTVDFTTTSLFRFVIYASNFEKVLSSFVNSDIHYFGSTFFMDVLTMLPGKQMDYQSWLKEQAGLEFEGFGIPPTIIGDFFINFGEVGVVLLCAVYGCLVRVLYSKCIVNKVYGSGSLVVYVLLLEVSMKVLTSGLSAQMMSAIWIFSVLVFSYFFSLSIFRKRRSG</sequence>
<keyword evidence="1" id="KW-0472">Membrane</keyword>
<accession>A0A848GC20</accession>
<name>A0A848GC20_9RHOO</name>
<keyword evidence="1" id="KW-0812">Transmembrane</keyword>
<dbReference type="Proteomes" id="UP000580043">
    <property type="component" value="Unassembled WGS sequence"/>
</dbReference>
<feature type="transmembrane region" description="Helical" evidence="1">
    <location>
        <begin position="139"/>
        <end position="159"/>
    </location>
</feature>
<protein>
    <submittedName>
        <fullName evidence="2">Oligosaccharide repeat unit polymerase</fullName>
    </submittedName>
</protein>
<dbReference type="AlphaFoldDB" id="A0A848GC20"/>
<feature type="transmembrane region" description="Helical" evidence="1">
    <location>
        <begin position="218"/>
        <end position="236"/>
    </location>
</feature>
<feature type="transmembrane region" description="Helical" evidence="1">
    <location>
        <begin position="321"/>
        <end position="341"/>
    </location>
</feature>
<evidence type="ECO:0000256" key="1">
    <source>
        <dbReference type="SAM" id="Phobius"/>
    </source>
</evidence>
<evidence type="ECO:0000313" key="2">
    <source>
        <dbReference type="EMBL" id="NML29119.1"/>
    </source>
</evidence>